<evidence type="ECO:0000256" key="8">
    <source>
        <dbReference type="ARBA" id="ARBA00023326"/>
    </source>
</evidence>
<evidence type="ECO:0000256" key="2">
    <source>
        <dbReference type="ARBA" id="ARBA00006044"/>
    </source>
</evidence>
<protein>
    <recommendedName>
        <fullName evidence="9">Glucanase</fullName>
        <ecNumber evidence="9">3.2.1.-</ecNumber>
    </recommendedName>
</protein>
<keyword evidence="10" id="KW-0732">Signal</keyword>
<evidence type="ECO:0000256" key="10">
    <source>
        <dbReference type="SAM" id="SignalP"/>
    </source>
</evidence>
<comment type="catalytic activity">
    <reaction evidence="1">
        <text>Endohydrolysis of (1-&gt;4)-beta-D-glucosidic linkages in cellulose, lichenin and cereal beta-D-glucans.</text>
        <dbReference type="EC" id="3.2.1.4"/>
    </reaction>
</comment>
<evidence type="ECO:0000256" key="5">
    <source>
        <dbReference type="ARBA" id="ARBA00023180"/>
    </source>
</evidence>
<dbReference type="Gene3D" id="2.70.100.10">
    <property type="entry name" value="Glycoside hydrolase, family 7, domain"/>
    <property type="match status" value="1"/>
</dbReference>
<keyword evidence="7 9" id="KW-0326">Glycosidase</keyword>
<evidence type="ECO:0000256" key="3">
    <source>
        <dbReference type="ARBA" id="ARBA00022801"/>
    </source>
</evidence>
<accession>A0AAX6MW18</accession>
<feature type="chain" id="PRO_5043478258" description="Glucanase" evidence="10">
    <location>
        <begin position="19"/>
        <end position="421"/>
    </location>
</feature>
<sequence length="421" mass="45009">MASNKLALGLAVLGLAAAQKPGNTPDVHPELTTYRCTVAGGCKESTNYLVLDSSAHWVHQVGNNVGCGDWGNKPNETACPTKEACAENCIMEGQTDYSSIGVKTDGAALNMQLIVGENVVSPRIYLLDAAKEQYELLKLTGAEVSFDVEVSHLPCGMNSALYLSEMAADGGKSELNPGGAAWGTGYCDAQCYVTPFINGEGNVEGKGACCNEMDIWEANSRANQIAPHPCNQTGPYLCTGEECQADGVCDKNGCGWNPYRLDQPNYYGRGEDFNVDTTKPFTVVTQFPADEEGKLKEIHRLYVQNDKVIKAEVVKKAGVPEVAFTNDEFCAATGASKFMDLGAHEQMGDALTRGMVLAFSIWWDEGGNMSWLDGAKDGAGPCNATEGNPANIRKIEAHPEVTFSNLKWGEIGSTFPAASAQ</sequence>
<proteinExistence type="inferred from homology"/>
<dbReference type="Proteomes" id="UP001369815">
    <property type="component" value="Unassembled WGS sequence"/>
</dbReference>
<dbReference type="InterPro" id="IPR001722">
    <property type="entry name" value="Glyco_hydro_7"/>
</dbReference>
<comment type="similarity">
    <text evidence="2 9">Belongs to the glycosyl hydrolase 7 (cellulase C) family.</text>
</comment>
<feature type="signal peptide" evidence="10">
    <location>
        <begin position="1"/>
        <end position="18"/>
    </location>
</feature>
<dbReference type="EC" id="3.2.1.-" evidence="9"/>
<comment type="caution">
    <text evidence="11">The sequence shown here is derived from an EMBL/GenBank/DDBJ whole genome shotgun (WGS) entry which is preliminary data.</text>
</comment>
<gene>
    <name evidence="11" type="primary">EGL1</name>
    <name evidence="11" type="ORF">Daesc_002119</name>
</gene>
<dbReference type="CDD" id="cd07999">
    <property type="entry name" value="GH7_CBH_EG"/>
    <property type="match status" value="1"/>
</dbReference>
<dbReference type="InterPro" id="IPR037019">
    <property type="entry name" value="Glyco_hydro_7_sf"/>
</dbReference>
<keyword evidence="3 9" id="KW-0378">Hydrolase</keyword>
<keyword evidence="6" id="KW-0119">Carbohydrate metabolism</keyword>
<dbReference type="SUPFAM" id="SSF49899">
    <property type="entry name" value="Concanavalin A-like lectins/glucanases"/>
    <property type="match status" value="1"/>
</dbReference>
<dbReference type="PRINTS" id="PR00734">
    <property type="entry name" value="GLHYDRLASE7"/>
</dbReference>
<keyword evidence="12" id="KW-1185">Reference proteome</keyword>
<reference evidence="11 12" key="1">
    <citation type="journal article" date="2024" name="Front Chem Biol">
        <title>Unveiling the potential of Daldinia eschscholtzii MFLUCC 19-0629 through bioactivity and bioinformatics studies for enhanced sustainable agriculture production.</title>
        <authorList>
            <person name="Brooks S."/>
            <person name="Weaver J.A."/>
            <person name="Klomchit A."/>
            <person name="Alharthi S.A."/>
            <person name="Onlamun T."/>
            <person name="Nurani R."/>
            <person name="Vong T.K."/>
            <person name="Alberti F."/>
            <person name="Greco C."/>
        </authorList>
    </citation>
    <scope>NUCLEOTIDE SEQUENCE [LARGE SCALE GENOMIC DNA]</scope>
    <source>
        <strain evidence="11">MFLUCC 19-0629</strain>
    </source>
</reference>
<keyword evidence="5" id="KW-0325">Glycoprotein</keyword>
<dbReference type="PANTHER" id="PTHR33753">
    <property type="entry name" value="1,4-BETA-D-GLUCAN CELLOBIOHYDROLASE B"/>
    <property type="match status" value="1"/>
</dbReference>
<dbReference type="GO" id="GO:0030245">
    <property type="term" value="P:cellulose catabolic process"/>
    <property type="evidence" value="ECO:0007669"/>
    <property type="project" value="UniProtKB-KW"/>
</dbReference>
<evidence type="ECO:0000256" key="9">
    <source>
        <dbReference type="RuleBase" id="RU361164"/>
    </source>
</evidence>
<evidence type="ECO:0000256" key="7">
    <source>
        <dbReference type="ARBA" id="ARBA00023295"/>
    </source>
</evidence>
<keyword evidence="4 9" id="KW-0136">Cellulose degradation</keyword>
<keyword evidence="8 9" id="KW-0624">Polysaccharide degradation</keyword>
<organism evidence="11 12">
    <name type="scientific">Daldinia eschscholtzii</name>
    <dbReference type="NCBI Taxonomy" id="292717"/>
    <lineage>
        <taxon>Eukaryota</taxon>
        <taxon>Fungi</taxon>
        <taxon>Dikarya</taxon>
        <taxon>Ascomycota</taxon>
        <taxon>Pezizomycotina</taxon>
        <taxon>Sordariomycetes</taxon>
        <taxon>Xylariomycetidae</taxon>
        <taxon>Xylariales</taxon>
        <taxon>Hypoxylaceae</taxon>
        <taxon>Daldinia</taxon>
    </lineage>
</organism>
<dbReference type="PANTHER" id="PTHR33753:SF1">
    <property type="entry name" value="ENDO-BETA-1,4-GLUCANASE CELB"/>
    <property type="match status" value="1"/>
</dbReference>
<dbReference type="InterPro" id="IPR013320">
    <property type="entry name" value="ConA-like_dom_sf"/>
</dbReference>
<evidence type="ECO:0000313" key="11">
    <source>
        <dbReference type="EMBL" id="KAK6956838.1"/>
    </source>
</evidence>
<name>A0AAX6MW18_9PEZI</name>
<evidence type="ECO:0000256" key="1">
    <source>
        <dbReference type="ARBA" id="ARBA00000966"/>
    </source>
</evidence>
<evidence type="ECO:0000256" key="6">
    <source>
        <dbReference type="ARBA" id="ARBA00023277"/>
    </source>
</evidence>
<evidence type="ECO:0000256" key="4">
    <source>
        <dbReference type="ARBA" id="ARBA00023001"/>
    </source>
</evidence>
<dbReference type="EMBL" id="JBANMG010000002">
    <property type="protein sequence ID" value="KAK6956838.1"/>
    <property type="molecule type" value="Genomic_DNA"/>
</dbReference>
<evidence type="ECO:0000313" key="12">
    <source>
        <dbReference type="Proteomes" id="UP001369815"/>
    </source>
</evidence>
<dbReference type="Pfam" id="PF00840">
    <property type="entry name" value="Glyco_hydro_7"/>
    <property type="match status" value="1"/>
</dbReference>
<dbReference type="AlphaFoldDB" id="A0AAX6MW18"/>
<dbReference type="GO" id="GO:0008810">
    <property type="term" value="F:cellulase activity"/>
    <property type="evidence" value="ECO:0007669"/>
    <property type="project" value="UniProtKB-EC"/>
</dbReference>